<evidence type="ECO:0000256" key="3">
    <source>
        <dbReference type="ARBA" id="ARBA00022448"/>
    </source>
</evidence>
<evidence type="ECO:0000313" key="9">
    <source>
        <dbReference type="EMBL" id="THF62064.1"/>
    </source>
</evidence>
<keyword evidence="5 8" id="KW-0812">Transmembrane</keyword>
<evidence type="ECO:0000256" key="5">
    <source>
        <dbReference type="ARBA" id="ARBA00022692"/>
    </source>
</evidence>
<comment type="similarity">
    <text evidence="2 8">Belongs to the 4-toluene sulfonate uptake permease (TSUP) (TC 2.A.102) family.</text>
</comment>
<keyword evidence="6 8" id="KW-1133">Transmembrane helix</keyword>
<dbReference type="InterPro" id="IPR002781">
    <property type="entry name" value="TM_pro_TauE-like"/>
</dbReference>
<evidence type="ECO:0000256" key="1">
    <source>
        <dbReference type="ARBA" id="ARBA00004651"/>
    </source>
</evidence>
<dbReference type="Pfam" id="PF01925">
    <property type="entry name" value="TauE"/>
    <property type="match status" value="1"/>
</dbReference>
<feature type="transmembrane region" description="Helical" evidence="8">
    <location>
        <begin position="73"/>
        <end position="93"/>
    </location>
</feature>
<keyword evidence="3" id="KW-0813">Transport</keyword>
<reference evidence="9 10" key="1">
    <citation type="submission" date="2019-04" db="EMBL/GenBank/DDBJ databases">
        <title>Azoarcus rhizosphaerae sp. nov. isolated from rhizosphere of Ficus religiosa.</title>
        <authorList>
            <person name="Lin S.-Y."/>
            <person name="Hameed A."/>
            <person name="Hsu Y.-H."/>
            <person name="Young C.-C."/>
        </authorList>
    </citation>
    <scope>NUCLEOTIDE SEQUENCE [LARGE SCALE GENOMIC DNA]</scope>
    <source>
        <strain evidence="9 10">CC-YHH848</strain>
    </source>
</reference>
<keyword evidence="7 8" id="KW-0472">Membrane</keyword>
<dbReference type="RefSeq" id="WP_136384427.1">
    <property type="nucleotide sequence ID" value="NZ_SSOD01000005.1"/>
</dbReference>
<feature type="transmembrane region" description="Helical" evidence="8">
    <location>
        <begin position="228"/>
        <end position="246"/>
    </location>
</feature>
<dbReference type="OrthoDB" id="7028171at2"/>
<feature type="transmembrane region" description="Helical" evidence="8">
    <location>
        <begin position="167"/>
        <end position="187"/>
    </location>
</feature>
<feature type="transmembrane region" description="Helical" evidence="8">
    <location>
        <begin position="48"/>
        <end position="66"/>
    </location>
</feature>
<comment type="subcellular location">
    <subcellularLocation>
        <location evidence="1 8">Cell membrane</location>
        <topology evidence="1 8">Multi-pass membrane protein</topology>
    </subcellularLocation>
</comment>
<evidence type="ECO:0000256" key="4">
    <source>
        <dbReference type="ARBA" id="ARBA00022475"/>
    </source>
</evidence>
<dbReference type="PANTHER" id="PTHR30269:SF37">
    <property type="entry name" value="MEMBRANE TRANSPORTER PROTEIN"/>
    <property type="match status" value="1"/>
</dbReference>
<evidence type="ECO:0000256" key="7">
    <source>
        <dbReference type="ARBA" id="ARBA00023136"/>
    </source>
</evidence>
<feature type="transmembrane region" description="Helical" evidence="8">
    <location>
        <begin position="138"/>
        <end position="161"/>
    </location>
</feature>
<evidence type="ECO:0000256" key="6">
    <source>
        <dbReference type="ARBA" id="ARBA00022989"/>
    </source>
</evidence>
<keyword evidence="4 8" id="KW-1003">Cell membrane</keyword>
<evidence type="ECO:0000256" key="2">
    <source>
        <dbReference type="ARBA" id="ARBA00009142"/>
    </source>
</evidence>
<organism evidence="9 10">
    <name type="scientific">Pseudothauera rhizosphaerae</name>
    <dbReference type="NCBI Taxonomy" id="2565932"/>
    <lineage>
        <taxon>Bacteria</taxon>
        <taxon>Pseudomonadati</taxon>
        <taxon>Pseudomonadota</taxon>
        <taxon>Betaproteobacteria</taxon>
        <taxon>Rhodocyclales</taxon>
        <taxon>Zoogloeaceae</taxon>
        <taxon>Pseudothauera</taxon>
    </lineage>
</organism>
<dbReference type="InterPro" id="IPR052017">
    <property type="entry name" value="TSUP"/>
</dbReference>
<dbReference type="PANTHER" id="PTHR30269">
    <property type="entry name" value="TRANSMEMBRANE PROTEIN YFCA"/>
    <property type="match status" value="1"/>
</dbReference>
<comment type="caution">
    <text evidence="9">The sequence shown here is derived from an EMBL/GenBank/DDBJ whole genome shotgun (WGS) entry which is preliminary data.</text>
</comment>
<accession>A0A4S4AQQ2</accession>
<feature type="transmembrane region" description="Helical" evidence="8">
    <location>
        <begin position="199"/>
        <end position="216"/>
    </location>
</feature>
<dbReference type="GO" id="GO:0005886">
    <property type="term" value="C:plasma membrane"/>
    <property type="evidence" value="ECO:0007669"/>
    <property type="project" value="UniProtKB-SubCell"/>
</dbReference>
<dbReference type="Proteomes" id="UP000307956">
    <property type="component" value="Unassembled WGS sequence"/>
</dbReference>
<gene>
    <name evidence="9" type="ORF">E6O51_07845</name>
</gene>
<protein>
    <recommendedName>
        <fullName evidence="8">Probable membrane transporter protein</fullName>
    </recommendedName>
</protein>
<evidence type="ECO:0000256" key="8">
    <source>
        <dbReference type="RuleBase" id="RU363041"/>
    </source>
</evidence>
<name>A0A4S4AQQ2_9RHOO</name>
<dbReference type="AlphaFoldDB" id="A0A4S4AQQ2"/>
<keyword evidence="10" id="KW-1185">Reference proteome</keyword>
<dbReference type="EMBL" id="SSOD01000005">
    <property type="protein sequence ID" value="THF62064.1"/>
    <property type="molecule type" value="Genomic_DNA"/>
</dbReference>
<sequence length="251" mass="26791">MEAADPLLLAVAWAAITLFGISKAGFGGGFGVLAVPLMALVTSPAHAAALMLPSLLVMDAIGLVVFRQRFDAALLKLMLPAGLAGILLGTLVFRLIDAAGLKLILGTVSILFVLQRWLGTPHKPVAESRRERWSGRFWAMVSGFTSFVAHAGGPPISMYLIPKRLDHVIYVGTCAMFFAAVNAAKWVPYGLLGLFPSQTLQTGLVLALAAPFGYWLGLRVLKGLDGHLFYRLLNLALLLTGLKLVWDGLAG</sequence>
<evidence type="ECO:0000313" key="10">
    <source>
        <dbReference type="Proteomes" id="UP000307956"/>
    </source>
</evidence>
<proteinExistence type="inferred from homology"/>